<protein>
    <submittedName>
        <fullName evidence="1">Transamidase GatB domain protein</fullName>
    </submittedName>
</protein>
<dbReference type="Gene3D" id="1.10.10.410">
    <property type="match status" value="1"/>
</dbReference>
<dbReference type="AlphaFoldDB" id="A0A484H9T2"/>
<name>A0A484H9T2_9ZZZZ</name>
<dbReference type="GO" id="GO:0016884">
    <property type="term" value="F:carbon-nitrogen ligase activity, with glutamine as amido-N-donor"/>
    <property type="evidence" value="ECO:0007669"/>
    <property type="project" value="InterPro"/>
</dbReference>
<dbReference type="InterPro" id="IPR003789">
    <property type="entry name" value="Asn/Gln_tRNA_amidoTrase-B-like"/>
</dbReference>
<sequence>MVRLILTALKDRDMAARGDGNIEGISEAEISQILQEMIQQRRESIAFYVRGGQLDLVRQEQEEISIIGRFLPRQLSEHEMTAAIDTVIGNLAAHGLKDIGRVTATLRTRYAGRMDFVRASALVRERLSS</sequence>
<organism evidence="1">
    <name type="scientific">invertebrate metagenome</name>
    <dbReference type="NCBI Taxonomy" id="1711999"/>
    <lineage>
        <taxon>unclassified sequences</taxon>
        <taxon>metagenomes</taxon>
        <taxon>organismal metagenomes</taxon>
    </lineage>
</organism>
<dbReference type="InterPro" id="IPR019004">
    <property type="entry name" value="YqeY/Aim41"/>
</dbReference>
<evidence type="ECO:0000313" key="1">
    <source>
        <dbReference type="EMBL" id="VBB69603.1"/>
    </source>
</evidence>
<dbReference type="PANTHER" id="PTHR28055">
    <property type="entry name" value="ALTERED INHERITANCE OF MITOCHONDRIA PROTEIN 41, MITOCHONDRIAL"/>
    <property type="match status" value="1"/>
</dbReference>
<accession>A0A484H9T2</accession>
<dbReference type="Gene3D" id="1.10.1510.10">
    <property type="entry name" value="Uncharacterised protein YqeY/AIM41 PF09424, N-terminal domain"/>
    <property type="match status" value="1"/>
</dbReference>
<dbReference type="EMBL" id="LR026963">
    <property type="protein sequence ID" value="VBB69603.1"/>
    <property type="molecule type" value="Genomic_DNA"/>
</dbReference>
<gene>
    <name evidence="1" type="ORF">RIEGSTA812A_PEG_1076</name>
</gene>
<dbReference type="PANTHER" id="PTHR28055:SF1">
    <property type="entry name" value="ALTERED INHERITANCE OF MITOCHONDRIA PROTEIN 41, MITOCHONDRIAL"/>
    <property type="match status" value="1"/>
</dbReference>
<dbReference type="Pfam" id="PF09424">
    <property type="entry name" value="YqeY"/>
    <property type="match status" value="1"/>
</dbReference>
<dbReference type="SUPFAM" id="SSF89095">
    <property type="entry name" value="GatB/YqeY motif"/>
    <property type="match status" value="1"/>
</dbReference>
<dbReference type="InterPro" id="IPR042184">
    <property type="entry name" value="YqeY/Aim41_N"/>
</dbReference>
<dbReference type="InterPro" id="IPR023168">
    <property type="entry name" value="GatB_Yqey_C_2"/>
</dbReference>
<reference evidence="1" key="1">
    <citation type="submission" date="2018-10" db="EMBL/GenBank/DDBJ databases">
        <authorList>
            <person name="Gruber-Vodicka H."/>
            <person name="Jaeckle O."/>
        </authorList>
    </citation>
    <scope>NUCLEOTIDE SEQUENCE</scope>
</reference>
<proteinExistence type="predicted"/>